<feature type="chain" id="PRO_5021761713" evidence="1">
    <location>
        <begin position="20"/>
        <end position="405"/>
    </location>
</feature>
<dbReference type="PROSITE" id="PS51257">
    <property type="entry name" value="PROKAR_LIPOPROTEIN"/>
    <property type="match status" value="1"/>
</dbReference>
<name>A0A540VPR2_9GAMM</name>
<sequence length="405" mass="43590">MRLSLLCVAALLFLTGCEAPNESTWGTTDLAAPVDAESGQPQLHAGGDTLRLSWVTPDSDTTHALRYAAFDGDTWGPVRTAAAGADWFVNWADVPSVRTLPDGRKAAHYLVSNGPNIFAYDVRITQTDAAGNWQEAITPHHDGTQTEHGFVSMLPWQGNLMAVWLDGREMNLDADDAHDHGSGAMTLRAGLLDADGTVRQSYLIDDHVCECCPTSGVETEDGLLIAYRDRTEDNIRNISLARYDGDGWSAPYTLNDDGWRLDGCPVNGPSLAADGETVVASWFTAAGNEPRVYAAFSDDGGRTFGDPIVMDDDRPNGQVSAVLLRGDQALIGWHARTDNGDAYMVRRVTPAAATGPARVVVDAMPAVRAGIPRMVRTTHGVYLAWTDRPTSDAPTRVQLARVGEG</sequence>
<gene>
    <name evidence="2" type="ORF">FKY71_12165</name>
</gene>
<organism evidence="2 3">
    <name type="scientific">Spiribacter salinus</name>
    <dbReference type="NCBI Taxonomy" id="1335746"/>
    <lineage>
        <taxon>Bacteria</taxon>
        <taxon>Pseudomonadati</taxon>
        <taxon>Pseudomonadota</taxon>
        <taxon>Gammaproteobacteria</taxon>
        <taxon>Chromatiales</taxon>
        <taxon>Ectothiorhodospiraceae</taxon>
        <taxon>Spiribacter</taxon>
    </lineage>
</organism>
<dbReference type="InterPro" id="IPR036278">
    <property type="entry name" value="Sialidase_sf"/>
</dbReference>
<evidence type="ECO:0000313" key="2">
    <source>
        <dbReference type="EMBL" id="TQE98754.1"/>
    </source>
</evidence>
<comment type="caution">
    <text evidence="2">The sequence shown here is derived from an EMBL/GenBank/DDBJ whole genome shotgun (WGS) entry which is preliminary data.</text>
</comment>
<evidence type="ECO:0000256" key="1">
    <source>
        <dbReference type="SAM" id="SignalP"/>
    </source>
</evidence>
<accession>A0A540VPR2</accession>
<reference evidence="2 3" key="1">
    <citation type="submission" date="2019-06" db="EMBL/GenBank/DDBJ databases">
        <title>Metagenome assembled Genome of Spiribacter salinus SL48-SHIP from the microbial mat of Salt Lake 48 (Novosibirsk region, Russia).</title>
        <authorList>
            <person name="Shipova A."/>
            <person name="Rozanov A.S."/>
            <person name="Bryanskaya A.V."/>
            <person name="Peltek S.E."/>
        </authorList>
    </citation>
    <scope>NUCLEOTIDE SEQUENCE [LARGE SCALE GENOMIC DNA]</scope>
    <source>
        <strain evidence="2">SL48-SHIP-2</strain>
    </source>
</reference>
<proteinExistence type="predicted"/>
<dbReference type="Gene3D" id="2.120.10.10">
    <property type="match status" value="1"/>
</dbReference>
<keyword evidence="1" id="KW-0732">Signal</keyword>
<dbReference type="AlphaFoldDB" id="A0A540VPR2"/>
<dbReference type="Proteomes" id="UP000315400">
    <property type="component" value="Unassembled WGS sequence"/>
</dbReference>
<protein>
    <submittedName>
        <fullName evidence="2">Exo-alpha-sialidase</fullName>
    </submittedName>
</protein>
<evidence type="ECO:0000313" key="3">
    <source>
        <dbReference type="Proteomes" id="UP000315400"/>
    </source>
</evidence>
<dbReference type="EMBL" id="VIFK01000140">
    <property type="protein sequence ID" value="TQE98754.1"/>
    <property type="molecule type" value="Genomic_DNA"/>
</dbReference>
<feature type="signal peptide" evidence="1">
    <location>
        <begin position="1"/>
        <end position="19"/>
    </location>
</feature>
<dbReference type="SUPFAM" id="SSF50939">
    <property type="entry name" value="Sialidases"/>
    <property type="match status" value="1"/>
</dbReference>